<sequence length="69" mass="7600">MSKLSPFLEGMLSVFLLVPGVSTAKPNYVTPAEITKEPIEQLTAHQPFVEVGLLMQHTAQKQRALDHGK</sequence>
<protein>
    <submittedName>
        <fullName evidence="1">Uncharacterized protein</fullName>
    </submittedName>
</protein>
<comment type="caution">
    <text evidence="1">The sequence shown here is derived from an EMBL/GenBank/DDBJ whole genome shotgun (WGS) entry which is preliminary data.</text>
</comment>
<organism evidence="1 2">
    <name type="scientific">Moraxella pluranimalium</name>
    <dbReference type="NCBI Taxonomy" id="470453"/>
    <lineage>
        <taxon>Bacteria</taxon>
        <taxon>Pseudomonadati</taxon>
        <taxon>Pseudomonadota</taxon>
        <taxon>Gammaproteobacteria</taxon>
        <taxon>Moraxellales</taxon>
        <taxon>Moraxellaceae</taxon>
        <taxon>Moraxella</taxon>
    </lineage>
</organism>
<name>A0A1T0CQS1_9GAMM</name>
<dbReference type="Proteomes" id="UP000189800">
    <property type="component" value="Unassembled WGS sequence"/>
</dbReference>
<accession>A0A1T0CQS1</accession>
<dbReference type="STRING" id="470453.B0680_04300"/>
<gene>
    <name evidence="1" type="ORF">B0680_04300</name>
</gene>
<keyword evidence="2" id="KW-1185">Reference proteome</keyword>
<dbReference type="EMBL" id="MUYU01000009">
    <property type="protein sequence ID" value="OOS24654.1"/>
    <property type="molecule type" value="Genomic_DNA"/>
</dbReference>
<proteinExistence type="predicted"/>
<evidence type="ECO:0000313" key="1">
    <source>
        <dbReference type="EMBL" id="OOS24654.1"/>
    </source>
</evidence>
<reference evidence="1 2" key="1">
    <citation type="submission" date="2017-02" db="EMBL/GenBank/DDBJ databases">
        <title>Draft genome sequence of Moraxella pluranimalium CCUG 54913T type strain.</title>
        <authorList>
            <person name="Salva-Serra F."/>
            <person name="Engstrom-Jakobsson H."/>
            <person name="Thorell K."/>
            <person name="Jaen-Luchoro D."/>
            <person name="Gonzales-Siles L."/>
            <person name="Karlsson R."/>
            <person name="Yazdan S."/>
            <person name="Boulund F."/>
            <person name="Johnning A."/>
            <person name="Engstrand L."/>
            <person name="Kristiansson E."/>
            <person name="Moore E."/>
        </authorList>
    </citation>
    <scope>NUCLEOTIDE SEQUENCE [LARGE SCALE GENOMIC DNA]</scope>
    <source>
        <strain evidence="1 2">CCUG 54913</strain>
    </source>
</reference>
<dbReference type="RefSeq" id="WP_078253822.1">
    <property type="nucleotide sequence ID" value="NZ_MUYU01000009.1"/>
</dbReference>
<evidence type="ECO:0000313" key="2">
    <source>
        <dbReference type="Proteomes" id="UP000189800"/>
    </source>
</evidence>
<dbReference type="AlphaFoldDB" id="A0A1T0CQS1"/>